<dbReference type="Proteomes" id="UP000004995">
    <property type="component" value="Unassembled WGS sequence"/>
</dbReference>
<keyword evidence="4" id="KW-1185">Reference proteome</keyword>
<keyword evidence="1" id="KW-1133">Transmembrane helix</keyword>
<evidence type="ECO:0000313" key="4">
    <source>
        <dbReference type="Proteomes" id="UP000004995"/>
    </source>
</evidence>
<reference evidence="4" key="1">
    <citation type="journal article" date="2012" name="Nat. Biotechnol.">
        <title>Reference genome sequence of the model plant Setaria.</title>
        <authorList>
            <person name="Bennetzen J.L."/>
            <person name="Schmutz J."/>
            <person name="Wang H."/>
            <person name="Percifield R."/>
            <person name="Hawkins J."/>
            <person name="Pontaroli A.C."/>
            <person name="Estep M."/>
            <person name="Feng L."/>
            <person name="Vaughn J.N."/>
            <person name="Grimwood J."/>
            <person name="Jenkins J."/>
            <person name="Barry K."/>
            <person name="Lindquist E."/>
            <person name="Hellsten U."/>
            <person name="Deshpande S."/>
            <person name="Wang X."/>
            <person name="Wu X."/>
            <person name="Mitros T."/>
            <person name="Triplett J."/>
            <person name="Yang X."/>
            <person name="Ye C.Y."/>
            <person name="Mauro-Herrera M."/>
            <person name="Wang L."/>
            <person name="Li P."/>
            <person name="Sharma M."/>
            <person name="Sharma R."/>
            <person name="Ronald P.C."/>
            <person name="Panaud O."/>
            <person name="Kellogg E.A."/>
            <person name="Brutnell T.P."/>
            <person name="Doust A.N."/>
            <person name="Tuskan G.A."/>
            <person name="Rokhsar D."/>
            <person name="Devos K.M."/>
        </authorList>
    </citation>
    <scope>NUCLEOTIDE SEQUENCE [LARGE SCALE GENOMIC DNA]</scope>
    <source>
        <strain evidence="4">cv. Yugu1</strain>
    </source>
</reference>
<name>K3YFK5_SETIT</name>
<protein>
    <recommendedName>
        <fullName evidence="5">Secreted protein</fullName>
    </recommendedName>
</protein>
<keyword evidence="1" id="KW-0472">Membrane</keyword>
<feature type="transmembrane region" description="Helical" evidence="1">
    <location>
        <begin position="53"/>
        <end position="71"/>
    </location>
</feature>
<evidence type="ECO:0000256" key="2">
    <source>
        <dbReference type="SAM" id="SignalP"/>
    </source>
</evidence>
<evidence type="ECO:0000256" key="1">
    <source>
        <dbReference type="SAM" id="Phobius"/>
    </source>
</evidence>
<dbReference type="EMBL" id="AGNK02004044">
    <property type="status" value="NOT_ANNOTATED_CDS"/>
    <property type="molecule type" value="Genomic_DNA"/>
</dbReference>
<feature type="chain" id="PRO_5010126699" description="Secreted protein" evidence="2">
    <location>
        <begin position="21"/>
        <end position="82"/>
    </location>
</feature>
<sequence>MQKFLIVCLVVSFTVQKKSSLCIPGGVASLSQNMCLIWFPLWSSLLGNNRSTLLIPSALLLVSFSYCRLLLSACKSDFVASP</sequence>
<reference evidence="3" key="2">
    <citation type="submission" date="2018-08" db="UniProtKB">
        <authorList>
            <consortium name="EnsemblPlants"/>
        </authorList>
    </citation>
    <scope>IDENTIFICATION</scope>
    <source>
        <strain evidence="3">Yugu1</strain>
    </source>
</reference>
<dbReference type="AlphaFoldDB" id="K3YFK5"/>
<organism evidence="3 4">
    <name type="scientific">Setaria italica</name>
    <name type="common">Foxtail millet</name>
    <name type="synonym">Panicum italicum</name>
    <dbReference type="NCBI Taxonomy" id="4555"/>
    <lineage>
        <taxon>Eukaryota</taxon>
        <taxon>Viridiplantae</taxon>
        <taxon>Streptophyta</taxon>
        <taxon>Embryophyta</taxon>
        <taxon>Tracheophyta</taxon>
        <taxon>Spermatophyta</taxon>
        <taxon>Magnoliopsida</taxon>
        <taxon>Liliopsida</taxon>
        <taxon>Poales</taxon>
        <taxon>Poaceae</taxon>
        <taxon>PACMAD clade</taxon>
        <taxon>Panicoideae</taxon>
        <taxon>Panicodae</taxon>
        <taxon>Paniceae</taxon>
        <taxon>Cenchrinae</taxon>
        <taxon>Setaria</taxon>
    </lineage>
</organism>
<proteinExistence type="predicted"/>
<accession>K3YFK5</accession>
<keyword evidence="1" id="KW-0812">Transmembrane</keyword>
<dbReference type="InParanoid" id="K3YFK5"/>
<keyword evidence="2" id="KW-0732">Signal</keyword>
<feature type="signal peptide" evidence="2">
    <location>
        <begin position="1"/>
        <end position="20"/>
    </location>
</feature>
<evidence type="ECO:0000313" key="3">
    <source>
        <dbReference type="EnsemblPlants" id="KQK96145"/>
    </source>
</evidence>
<dbReference type="EnsemblPlants" id="KQK96145">
    <property type="protein sequence ID" value="KQK96145"/>
    <property type="gene ID" value="SETIT_013023mg"/>
</dbReference>
<evidence type="ECO:0008006" key="5">
    <source>
        <dbReference type="Google" id="ProtNLM"/>
    </source>
</evidence>
<dbReference type="Gramene" id="KQK96145">
    <property type="protein sequence ID" value="KQK96145"/>
    <property type="gene ID" value="SETIT_013023mg"/>
</dbReference>